<dbReference type="PROSITE" id="PS00135">
    <property type="entry name" value="TRYPSIN_SER"/>
    <property type="match status" value="1"/>
</dbReference>
<comment type="function">
    <text evidence="12">Protein with lectin and protease activity involved in the establishment of trypanosome infections in tsetse flies. Binds D-glucosamine and agglutinates bloodstream-form trypanosomes and rabbit red blood cells. Capable of inducing transformation of bloodstream-form trypanosomes into procyclic (midgut) forms in vitro.</text>
</comment>
<proteinExistence type="inferred from homology"/>
<dbReference type="PRINTS" id="PR00722">
    <property type="entry name" value="CHYMOTRYPSIN"/>
</dbReference>
<reference evidence="18" key="1">
    <citation type="submission" date="2014-03" db="EMBL/GenBank/DDBJ databases">
        <authorList>
            <person name="Aksoy S."/>
            <person name="Warren W."/>
            <person name="Wilson R.K."/>
        </authorList>
    </citation>
    <scope>NUCLEOTIDE SEQUENCE [LARGE SCALE GENOMIC DNA]</scope>
    <source>
        <strain evidence="18">IAEA</strain>
    </source>
</reference>
<keyword evidence="3" id="KW-0964">Secreted</keyword>
<dbReference type="InterPro" id="IPR043504">
    <property type="entry name" value="Peptidase_S1_PA_chymotrypsin"/>
</dbReference>
<dbReference type="CDD" id="cd00190">
    <property type="entry name" value="Tryp_SPc"/>
    <property type="match status" value="2"/>
</dbReference>
<dbReference type="PANTHER" id="PTHR24276:SF97">
    <property type="entry name" value="GH13245P2-RELATED"/>
    <property type="match status" value="1"/>
</dbReference>
<dbReference type="AlphaFoldDB" id="A0A1A9ZHD7"/>
<name>A0A1A9ZHD7_GLOPL</name>
<dbReference type="Proteomes" id="UP000092445">
    <property type="component" value="Unassembled WGS sequence"/>
</dbReference>
<dbReference type="SMART" id="SM00020">
    <property type="entry name" value="Tryp_SPc"/>
    <property type="match status" value="2"/>
</dbReference>
<evidence type="ECO:0000256" key="15">
    <source>
        <dbReference type="RuleBase" id="RU363034"/>
    </source>
</evidence>
<comment type="similarity">
    <text evidence="2">Belongs to the peptidase S1 family.</text>
</comment>
<evidence type="ECO:0000256" key="4">
    <source>
        <dbReference type="ARBA" id="ARBA00022670"/>
    </source>
</evidence>
<keyword evidence="4 15" id="KW-0645">Protease</keyword>
<evidence type="ECO:0000256" key="2">
    <source>
        <dbReference type="ARBA" id="ARBA00007664"/>
    </source>
</evidence>
<keyword evidence="5" id="KW-0222">Digestion</keyword>
<dbReference type="InterPro" id="IPR018114">
    <property type="entry name" value="TRYPSIN_HIS"/>
</dbReference>
<dbReference type="PROSITE" id="PS50240">
    <property type="entry name" value="TRYPSIN_DOM"/>
    <property type="match status" value="2"/>
</dbReference>
<dbReference type="STRING" id="7398.A0A1A9ZHD7"/>
<dbReference type="GO" id="GO:0007586">
    <property type="term" value="P:digestion"/>
    <property type="evidence" value="ECO:0007669"/>
    <property type="project" value="UniProtKB-KW"/>
</dbReference>
<evidence type="ECO:0000313" key="18">
    <source>
        <dbReference type="Proteomes" id="UP000092445"/>
    </source>
</evidence>
<dbReference type="VEuPathDB" id="VectorBase:GPAI014724"/>
<dbReference type="GO" id="GO:0004252">
    <property type="term" value="F:serine-type endopeptidase activity"/>
    <property type="evidence" value="ECO:0007669"/>
    <property type="project" value="UniProtKB-EC"/>
</dbReference>
<dbReference type="SUPFAM" id="SSF50494">
    <property type="entry name" value="Trypsin-like serine proteases"/>
    <property type="match status" value="2"/>
</dbReference>
<comment type="catalytic activity">
    <reaction evidence="10">
        <text>Preferential cleavage: Arg-|-Xaa, Lys-|-Xaa.</text>
        <dbReference type="EC" id="3.4.21.4"/>
    </reaction>
</comment>
<accession>A0A1A9ZHD7</accession>
<evidence type="ECO:0000256" key="6">
    <source>
        <dbReference type="ARBA" id="ARBA00022801"/>
    </source>
</evidence>
<dbReference type="FunFam" id="2.40.10.10:FF:000068">
    <property type="entry name" value="transmembrane protease serine 2"/>
    <property type="match status" value="1"/>
</dbReference>
<dbReference type="Gene3D" id="2.40.10.10">
    <property type="entry name" value="Trypsin-like serine proteases"/>
    <property type="match status" value="4"/>
</dbReference>
<keyword evidence="9" id="KW-1015">Disulfide bond</keyword>
<keyword evidence="8" id="KW-0865">Zymogen</keyword>
<keyword evidence="7 15" id="KW-0720">Serine protease</keyword>
<evidence type="ECO:0000256" key="1">
    <source>
        <dbReference type="ARBA" id="ARBA00004239"/>
    </source>
</evidence>
<evidence type="ECO:0000256" key="7">
    <source>
        <dbReference type="ARBA" id="ARBA00022825"/>
    </source>
</evidence>
<evidence type="ECO:0000256" key="13">
    <source>
        <dbReference type="ARBA" id="ARBA00067663"/>
    </source>
</evidence>
<evidence type="ECO:0000256" key="5">
    <source>
        <dbReference type="ARBA" id="ARBA00022757"/>
    </source>
</evidence>
<feature type="domain" description="Peptidase S1" evidence="16">
    <location>
        <begin position="333"/>
        <end position="557"/>
    </location>
</feature>
<dbReference type="FunFam" id="2.40.10.10:FF:000047">
    <property type="entry name" value="Trypsin eta"/>
    <property type="match status" value="1"/>
</dbReference>
<evidence type="ECO:0000256" key="11">
    <source>
        <dbReference type="ARBA" id="ARBA00038868"/>
    </source>
</evidence>
<keyword evidence="6 15" id="KW-0378">Hydrolase</keyword>
<evidence type="ECO:0000256" key="12">
    <source>
        <dbReference type="ARBA" id="ARBA00057221"/>
    </source>
</evidence>
<dbReference type="Pfam" id="PF00089">
    <property type="entry name" value="Trypsin"/>
    <property type="match status" value="2"/>
</dbReference>
<keyword evidence="18" id="KW-1185">Reference proteome</keyword>
<dbReference type="InterPro" id="IPR033116">
    <property type="entry name" value="TRYPSIN_SER"/>
</dbReference>
<sequence length="571" mass="63094">MINRNALSAAKTSRSSRNRIVGGSTAEEGLAPYQVSIQYRLEGFFGSHFCGGAIIDAEWILTAAHCVEFLQPQDIMVETGTQDLMKPGVYYHVKRIYAHCGYNQQLLHNDIALLQLNSTIVMNKKTQIIPLPEQPMEDGDDVLLTGWGAVSSAGGNGPSKLQLINTKYVEYKRCRELLDNDPRLHIGNICTFTQKGEGACYGDSGGPLVSNGRIVGVVSWANPCALGFPDAHASPYFYLDWIRQTMQGNKKCSCSALFLQEFLKPFNIDSSHITCITWQLHMTHYWLIRPYNQSSPSFSLSMLNIKLSVLSLFALTTVALSTAKTSRSSRNRFVGGSIAEEGLAPYQVSIQYEWEDSHICGGAIIDAQWILTAAHCVAFLQPQDIVVETGTQNLMEPGVYYHVKRIYTHCGYNEPLLHNDIALLHLLSAIVMDGKTETIPLPMQPMDDHDDVLLTGWRGISSSGGGGPGMLKKINLKYVPYERCKDLLDDDPRLDIGNICTLTRKGGGACFDDSGGPLVSNGHLVGVVSWANPCALGFPDAHASTYFYLDWIHQTMQRNQNSCSRVRIICD</sequence>
<dbReference type="EC" id="3.4.21.4" evidence="11"/>
<organism evidence="17 18">
    <name type="scientific">Glossina pallidipes</name>
    <name type="common">Tsetse fly</name>
    <dbReference type="NCBI Taxonomy" id="7398"/>
    <lineage>
        <taxon>Eukaryota</taxon>
        <taxon>Metazoa</taxon>
        <taxon>Ecdysozoa</taxon>
        <taxon>Arthropoda</taxon>
        <taxon>Hexapoda</taxon>
        <taxon>Insecta</taxon>
        <taxon>Pterygota</taxon>
        <taxon>Neoptera</taxon>
        <taxon>Endopterygota</taxon>
        <taxon>Diptera</taxon>
        <taxon>Brachycera</taxon>
        <taxon>Muscomorpha</taxon>
        <taxon>Hippoboscoidea</taxon>
        <taxon>Glossinidae</taxon>
        <taxon>Glossina</taxon>
    </lineage>
</organism>
<dbReference type="InterPro" id="IPR009003">
    <property type="entry name" value="Peptidase_S1_PA"/>
</dbReference>
<dbReference type="EnsemblMetazoa" id="GPAI014724-RA">
    <property type="protein sequence ID" value="GPAI014724-PA"/>
    <property type="gene ID" value="GPAI014724"/>
</dbReference>
<evidence type="ECO:0000256" key="14">
    <source>
        <dbReference type="ARBA" id="ARBA00077177"/>
    </source>
</evidence>
<dbReference type="InterPro" id="IPR001254">
    <property type="entry name" value="Trypsin_dom"/>
</dbReference>
<dbReference type="FunFam" id="2.40.10.10:FF:000036">
    <property type="entry name" value="Trypsin beta"/>
    <property type="match status" value="1"/>
</dbReference>
<reference evidence="17" key="2">
    <citation type="submission" date="2020-05" db="UniProtKB">
        <authorList>
            <consortium name="EnsemblMetazoa"/>
        </authorList>
    </citation>
    <scope>IDENTIFICATION</scope>
    <source>
        <strain evidence="17">IAEA</strain>
    </source>
</reference>
<protein>
    <recommendedName>
        <fullName evidence="13">Lectizyme</fullName>
        <ecNumber evidence="11">3.4.21.4</ecNumber>
    </recommendedName>
    <alternativeName>
        <fullName evidence="14">Proteolytic lectin</fullName>
    </alternativeName>
</protein>
<dbReference type="PANTHER" id="PTHR24276">
    <property type="entry name" value="POLYSERASE-RELATED"/>
    <property type="match status" value="1"/>
</dbReference>
<evidence type="ECO:0000259" key="16">
    <source>
        <dbReference type="PROSITE" id="PS50240"/>
    </source>
</evidence>
<dbReference type="InterPro" id="IPR001314">
    <property type="entry name" value="Peptidase_S1A"/>
</dbReference>
<evidence type="ECO:0000313" key="17">
    <source>
        <dbReference type="EnsemblMetazoa" id="GPAI014724-PA"/>
    </source>
</evidence>
<dbReference type="PROSITE" id="PS00134">
    <property type="entry name" value="TRYPSIN_HIS"/>
    <property type="match status" value="2"/>
</dbReference>
<feature type="domain" description="Peptidase S1" evidence="16">
    <location>
        <begin position="20"/>
        <end position="247"/>
    </location>
</feature>
<evidence type="ECO:0000256" key="10">
    <source>
        <dbReference type="ARBA" id="ARBA00036320"/>
    </source>
</evidence>
<evidence type="ECO:0000256" key="8">
    <source>
        <dbReference type="ARBA" id="ARBA00023145"/>
    </source>
</evidence>
<dbReference type="InterPro" id="IPR050430">
    <property type="entry name" value="Peptidase_S1"/>
</dbReference>
<comment type="subcellular location">
    <subcellularLocation>
        <location evidence="1">Secreted</location>
        <location evidence="1">Extracellular space</location>
    </subcellularLocation>
</comment>
<evidence type="ECO:0000256" key="3">
    <source>
        <dbReference type="ARBA" id="ARBA00022525"/>
    </source>
</evidence>
<dbReference type="GO" id="GO:0016485">
    <property type="term" value="P:protein processing"/>
    <property type="evidence" value="ECO:0007669"/>
    <property type="project" value="UniProtKB-ARBA"/>
</dbReference>
<evidence type="ECO:0000256" key="9">
    <source>
        <dbReference type="ARBA" id="ARBA00023157"/>
    </source>
</evidence>
<dbReference type="GO" id="GO:0005576">
    <property type="term" value="C:extracellular region"/>
    <property type="evidence" value="ECO:0007669"/>
    <property type="project" value="UniProtKB-SubCell"/>
</dbReference>